<protein>
    <submittedName>
        <fullName evidence="1">Unannotated protein</fullName>
    </submittedName>
</protein>
<dbReference type="EMBL" id="CAEZTO010000009">
    <property type="protein sequence ID" value="CAB4572017.1"/>
    <property type="molecule type" value="Genomic_DNA"/>
</dbReference>
<name>A0A6J6CLD6_9ZZZZ</name>
<evidence type="ECO:0000313" key="2">
    <source>
        <dbReference type="EMBL" id="CAB4572017.1"/>
    </source>
</evidence>
<dbReference type="AlphaFoldDB" id="A0A6J6CLD6"/>
<proteinExistence type="predicted"/>
<evidence type="ECO:0000313" key="1">
    <source>
        <dbReference type="EMBL" id="CAB4552094.1"/>
    </source>
</evidence>
<gene>
    <name evidence="1" type="ORF">UFOPK1503_01126</name>
    <name evidence="2" type="ORF">UFOPK1693_00788</name>
</gene>
<accession>A0A6J6CLD6</accession>
<sequence length="124" mass="13982">MEVKAECERKAGQWWVKVPYLDDLMISSKRLDLAAEQIKDLVSAREGVERCDVILKVETTIPGIMCDLDAAQTKMRDAIKLQEEASKEIRDVVSRLRAEGLSMRDIGVLLRISPQRVAQLAESI</sequence>
<reference evidence="1" key="1">
    <citation type="submission" date="2020-05" db="EMBL/GenBank/DDBJ databases">
        <authorList>
            <person name="Chiriac C."/>
            <person name="Salcher M."/>
            <person name="Ghai R."/>
            <person name="Kavagutti S V."/>
        </authorList>
    </citation>
    <scope>NUCLEOTIDE SEQUENCE</scope>
</reference>
<organism evidence="1">
    <name type="scientific">freshwater metagenome</name>
    <dbReference type="NCBI Taxonomy" id="449393"/>
    <lineage>
        <taxon>unclassified sequences</taxon>
        <taxon>metagenomes</taxon>
        <taxon>ecological metagenomes</taxon>
    </lineage>
</organism>
<dbReference type="EMBL" id="CAEZST010000030">
    <property type="protein sequence ID" value="CAB4552094.1"/>
    <property type="molecule type" value="Genomic_DNA"/>
</dbReference>